<dbReference type="InterPro" id="IPR025382">
    <property type="entry name" value="Cap4-like_endonuclease_dom"/>
</dbReference>
<sequence length="435" mass="47919">MHRNSEEDVALGLPDQLDGLPTSPVDRGDETQDRFRYQWAVGVYLLVQALRGNSAVSAIWCEHHDDFLVELSTGKFWAVQVKTDSSENANWLVTDAAFVHAISRFCSIEQQHGPRIDQYHFFSNAGVYIPDRSAKKLKTLMSSPMRLREACIQANAPSEVANPYQTAFDRLAKAAQVPAAVLFGVMRRVMFRRGPPLRGYEDTMIAKVIPALPDCASLHNKKLVQVCDELMGLVETASGIPTGGLDGVFAYIEANGRPDVSLRGKCITLESARTCIENARQSAFRYINVGGGLPLGNVKGQRDVLHRKMRNAYIEGQFESIWSRAMSAESRLLARAISDAENFDEIANQLEGAVLTECKDAEALACIESDERKRGPLIYRTILERLGEVAKNEPDKVENEPKDTLLGVAAMLSGSCRFAWGVPLDDDDDGAVDGA</sequence>
<dbReference type="RefSeq" id="WP_063500501.1">
    <property type="nucleotide sequence ID" value="NZ_CP014579.1"/>
</dbReference>
<name>A0A160FWH5_9BURK</name>
<feature type="domain" description="CD-NTase associated protein 4-like DNA endonuclease" evidence="2">
    <location>
        <begin position="28"/>
        <end position="237"/>
    </location>
</feature>
<evidence type="ECO:0000313" key="3">
    <source>
        <dbReference type="EMBL" id="ANB77308.1"/>
    </source>
</evidence>
<evidence type="ECO:0000259" key="2">
    <source>
        <dbReference type="Pfam" id="PF14130"/>
    </source>
</evidence>
<dbReference type="Proteomes" id="UP000076852">
    <property type="component" value="Chromosome 2"/>
</dbReference>
<dbReference type="KEGG" id="buz:AYM40_35070"/>
<gene>
    <name evidence="3" type="ORF">AYM40_35070</name>
</gene>
<dbReference type="EMBL" id="CP014579">
    <property type="protein sequence ID" value="ANB77308.1"/>
    <property type="molecule type" value="Genomic_DNA"/>
</dbReference>
<evidence type="ECO:0000256" key="1">
    <source>
        <dbReference type="SAM" id="MobiDB-lite"/>
    </source>
</evidence>
<dbReference type="AlphaFoldDB" id="A0A160FWH5"/>
<keyword evidence="4" id="KW-1185">Reference proteome</keyword>
<reference evidence="3 4" key="1">
    <citation type="journal article" date="2016" name="Gene">
        <title>PacBio SMRT assembly of a complex multi-replicon genome reveals chlorocatechol degradative operon in a region of genome plasticity.</title>
        <authorList>
            <person name="Ricker N."/>
            <person name="Shen S.Y."/>
            <person name="Goordial J."/>
            <person name="Jin S."/>
            <person name="Fulthorpe R.R."/>
        </authorList>
    </citation>
    <scope>NUCLEOTIDE SEQUENCE [LARGE SCALE GENOMIC DNA]</scope>
    <source>
        <strain evidence="3 4">OLGA172</strain>
    </source>
</reference>
<proteinExistence type="predicted"/>
<evidence type="ECO:0000313" key="4">
    <source>
        <dbReference type="Proteomes" id="UP000076852"/>
    </source>
</evidence>
<protein>
    <recommendedName>
        <fullName evidence="2">CD-NTase associated protein 4-like DNA endonuclease domain-containing protein</fullName>
    </recommendedName>
</protein>
<accession>A0A160FWH5</accession>
<feature type="region of interest" description="Disordered" evidence="1">
    <location>
        <begin position="1"/>
        <end position="29"/>
    </location>
</feature>
<dbReference type="STRING" id="1804984.AYM40_35070"/>
<organism evidence="3 4">
    <name type="scientific">Paraburkholderia phytofirmans OLGA172</name>
    <dbReference type="NCBI Taxonomy" id="1417228"/>
    <lineage>
        <taxon>Bacteria</taxon>
        <taxon>Pseudomonadati</taxon>
        <taxon>Pseudomonadota</taxon>
        <taxon>Betaproteobacteria</taxon>
        <taxon>Burkholderiales</taxon>
        <taxon>Burkholderiaceae</taxon>
        <taxon>Paraburkholderia</taxon>
    </lineage>
</organism>
<dbReference type="Pfam" id="PF14130">
    <property type="entry name" value="Cap4_nuclease"/>
    <property type="match status" value="1"/>
</dbReference>
<dbReference type="GO" id="GO:0004518">
    <property type="term" value="F:nuclease activity"/>
    <property type="evidence" value="ECO:0007669"/>
    <property type="project" value="InterPro"/>
</dbReference>
<dbReference type="OrthoDB" id="2512601at2"/>